<dbReference type="SUPFAM" id="SSF57667">
    <property type="entry name" value="beta-beta-alpha zinc fingers"/>
    <property type="match status" value="2"/>
</dbReference>
<dbReference type="PROSITE" id="PS00028">
    <property type="entry name" value="ZINC_FINGER_C2H2_1"/>
    <property type="match status" value="3"/>
</dbReference>
<dbReference type="PANTHER" id="PTHR23235:SF166">
    <property type="entry name" value="DENDRITIC ARBOR REDUCTION PROTEIN 1"/>
    <property type="match status" value="1"/>
</dbReference>
<feature type="domain" description="C2H2-type" evidence="6">
    <location>
        <begin position="422"/>
        <end position="451"/>
    </location>
</feature>
<evidence type="ECO:0000313" key="7">
    <source>
        <dbReference type="EMBL" id="WAQ99412.1"/>
    </source>
</evidence>
<dbReference type="SMART" id="SM00355">
    <property type="entry name" value="ZnF_C2H2"/>
    <property type="match status" value="3"/>
</dbReference>
<evidence type="ECO:0000259" key="6">
    <source>
        <dbReference type="PROSITE" id="PS50157"/>
    </source>
</evidence>
<evidence type="ECO:0000256" key="4">
    <source>
        <dbReference type="PROSITE-ProRule" id="PRU00042"/>
    </source>
</evidence>
<dbReference type="PROSITE" id="PS50157">
    <property type="entry name" value="ZINC_FINGER_C2H2_2"/>
    <property type="match status" value="3"/>
</dbReference>
<evidence type="ECO:0000256" key="1">
    <source>
        <dbReference type="ARBA" id="ARBA00022723"/>
    </source>
</evidence>
<dbReference type="InterPro" id="IPR013087">
    <property type="entry name" value="Znf_C2H2_type"/>
</dbReference>
<dbReference type="Gene3D" id="3.30.160.60">
    <property type="entry name" value="Classic Zinc Finger"/>
    <property type="match status" value="3"/>
</dbReference>
<dbReference type="PANTHER" id="PTHR23235">
    <property type="entry name" value="KRUEPPEL-LIKE TRANSCRIPTION FACTOR"/>
    <property type="match status" value="1"/>
</dbReference>
<evidence type="ECO:0000256" key="3">
    <source>
        <dbReference type="ARBA" id="ARBA00022833"/>
    </source>
</evidence>
<protein>
    <submittedName>
        <fullName evidence="7">KLF5-like protein</fullName>
    </submittedName>
</protein>
<dbReference type="InterPro" id="IPR036236">
    <property type="entry name" value="Znf_C2H2_sf"/>
</dbReference>
<dbReference type="Pfam" id="PF00096">
    <property type="entry name" value="zf-C2H2"/>
    <property type="match status" value="2"/>
</dbReference>
<keyword evidence="3" id="KW-0862">Zinc</keyword>
<proteinExistence type="predicted"/>
<dbReference type="EMBL" id="CP111014">
    <property type="protein sequence ID" value="WAQ99412.1"/>
    <property type="molecule type" value="Genomic_DNA"/>
</dbReference>
<feature type="region of interest" description="Disordered" evidence="5">
    <location>
        <begin position="386"/>
        <end position="410"/>
    </location>
</feature>
<keyword evidence="1" id="KW-0479">Metal-binding</keyword>
<evidence type="ECO:0000256" key="5">
    <source>
        <dbReference type="SAM" id="MobiDB-lite"/>
    </source>
</evidence>
<evidence type="ECO:0000313" key="8">
    <source>
        <dbReference type="Proteomes" id="UP001164746"/>
    </source>
</evidence>
<dbReference type="Proteomes" id="UP001164746">
    <property type="component" value="Chromosome 3"/>
</dbReference>
<feature type="domain" description="C2H2-type" evidence="6">
    <location>
        <begin position="452"/>
        <end position="481"/>
    </location>
</feature>
<organism evidence="7 8">
    <name type="scientific">Mya arenaria</name>
    <name type="common">Soft-shell clam</name>
    <dbReference type="NCBI Taxonomy" id="6604"/>
    <lineage>
        <taxon>Eukaryota</taxon>
        <taxon>Metazoa</taxon>
        <taxon>Spiralia</taxon>
        <taxon>Lophotrochozoa</taxon>
        <taxon>Mollusca</taxon>
        <taxon>Bivalvia</taxon>
        <taxon>Autobranchia</taxon>
        <taxon>Heteroconchia</taxon>
        <taxon>Euheterodonta</taxon>
        <taxon>Imparidentia</taxon>
        <taxon>Neoheterodontei</taxon>
        <taxon>Myida</taxon>
        <taxon>Myoidea</taxon>
        <taxon>Myidae</taxon>
        <taxon>Mya</taxon>
    </lineage>
</organism>
<gene>
    <name evidence="7" type="ORF">MAR_023785</name>
</gene>
<name>A0ABY7DNZ1_MYAAR</name>
<keyword evidence="8" id="KW-1185">Reference proteome</keyword>
<feature type="domain" description="C2H2-type" evidence="6">
    <location>
        <begin position="482"/>
        <end position="509"/>
    </location>
</feature>
<accession>A0ABY7DNZ1</accession>
<feature type="compositionally biased region" description="Pro residues" evidence="5">
    <location>
        <begin position="326"/>
        <end position="342"/>
    </location>
</feature>
<sequence>MAEFMSLEGEVFDDQIVPDTDDCFLPPSDPRQGLPTVVNSKTVEDWEKYITFLDIPNGKPSRRESSSLVDEFFEADSKASPELHAAKMMISAGLSRGSELSMLKTGLLNATKQQLVQHAIEGPRRTSSSLVDEFFEKDPNSSKVNTEKNKAPSLQASKFHNGFDMDATFVSYENALVPISTEKRFLAPSPLVSSSSCAMNTTPSVSMWDNIRECINISDDGRDNEMDTDTAAVPVIKIEDTSEKPSCQYQNSSFDNVHIKHENPSSCMLGESSGTEFMDRPKTLNIPVPQSMMSAPSPLMHYVSQYSSGGIVKCHTSMGQQYSTTPTPPHTVPVLMPTPPNSEPGSPSTSLGDIRRTPPPPYPGMMGSRIPLQGAVMMNPMLSIPSPGSHRSPKKTQKTHPGCSTIKYNRKNNPDLEKRRIHYCEFPSCRKAYTKSSHLKAHQRIHTGEKPYKCHFQSCQWRFARSDELTRHIRKHTGSKPFKCKVCDRSFARSDHLALHMKRHEPKSK</sequence>
<keyword evidence="2 4" id="KW-0863">Zinc-finger</keyword>
<evidence type="ECO:0000256" key="2">
    <source>
        <dbReference type="ARBA" id="ARBA00022771"/>
    </source>
</evidence>
<feature type="region of interest" description="Disordered" evidence="5">
    <location>
        <begin position="320"/>
        <end position="358"/>
    </location>
</feature>
<reference evidence="7" key="1">
    <citation type="submission" date="2022-11" db="EMBL/GenBank/DDBJ databases">
        <title>Centuries of genome instability and evolution in soft-shell clam transmissible cancer (bioRxiv).</title>
        <authorList>
            <person name="Hart S.F.M."/>
            <person name="Yonemitsu M.A."/>
            <person name="Giersch R.M."/>
            <person name="Beal B.F."/>
            <person name="Arriagada G."/>
            <person name="Davis B.W."/>
            <person name="Ostrander E.A."/>
            <person name="Goff S.P."/>
            <person name="Metzger M.J."/>
        </authorList>
    </citation>
    <scope>NUCLEOTIDE SEQUENCE</scope>
    <source>
        <strain evidence="7">MELC-2E11</strain>
        <tissue evidence="7">Siphon/mantle</tissue>
    </source>
</reference>